<proteinExistence type="predicted"/>
<organism evidence="1 2">
    <name type="scientific">Rhodococcus qingshengii JCM 15477</name>
    <dbReference type="NCBI Taxonomy" id="1303681"/>
    <lineage>
        <taxon>Bacteria</taxon>
        <taxon>Bacillati</taxon>
        <taxon>Actinomycetota</taxon>
        <taxon>Actinomycetes</taxon>
        <taxon>Mycobacteriales</taxon>
        <taxon>Nocardiaceae</taxon>
        <taxon>Rhodococcus</taxon>
        <taxon>Rhodococcus erythropolis group</taxon>
    </lineage>
</organism>
<keyword evidence="2" id="KW-1185">Reference proteome</keyword>
<evidence type="ECO:0000313" key="1">
    <source>
        <dbReference type="EMBL" id="UPU46410.1"/>
    </source>
</evidence>
<accession>A0AB38RLY3</accession>
<dbReference type="AlphaFoldDB" id="A0AB38RLY3"/>
<evidence type="ECO:0000313" key="2">
    <source>
        <dbReference type="Proteomes" id="UP000831484"/>
    </source>
</evidence>
<protein>
    <submittedName>
        <fullName evidence="1">Uncharacterized protein</fullName>
    </submittedName>
</protein>
<dbReference type="RefSeq" id="WP_054801734.1">
    <property type="nucleotide sequence ID" value="NZ_CP096566.1"/>
</dbReference>
<sequence>MKLFARKRDESEFVEYGFGLVNEVGIDRVNTEDSTLVDLYYWSEGVREPLREVRYFKVTD</sequence>
<dbReference type="EMBL" id="CP096566">
    <property type="protein sequence ID" value="UPU46410.1"/>
    <property type="molecule type" value="Genomic_DNA"/>
</dbReference>
<keyword evidence="1" id="KW-0614">Plasmid</keyword>
<gene>
    <name evidence="1" type="ORF">M0639_30670</name>
</gene>
<dbReference type="Proteomes" id="UP000831484">
    <property type="component" value="Plasmid pdjl-6-3"/>
</dbReference>
<geneLocation type="plasmid" evidence="1 2">
    <name>pdjl-6-3</name>
</geneLocation>
<name>A0AB38RLY3_RHOSG</name>
<reference evidence="2" key="1">
    <citation type="journal article" date="2022" name="Environ. Microbiol.">
        <title>Functional analysis, diversity, and distribution of carbendazim hydrolases MheI and CbmA, responsible for the initial step in carbendazim degradation.</title>
        <authorList>
            <person name="Zhang M."/>
            <person name="Bai X."/>
            <person name="Li Q."/>
            <person name="Zhang L."/>
            <person name="Zhu Q."/>
            <person name="Gao S."/>
            <person name="Ke Z."/>
            <person name="Jiang M."/>
            <person name="Hu J."/>
            <person name="Qiu J."/>
            <person name="Hong Q."/>
        </authorList>
    </citation>
    <scope>NUCLEOTIDE SEQUENCE [LARGE SCALE GENOMIC DNA]</scope>
    <source>
        <strain evidence="2">djl-6</strain>
    </source>
</reference>